<sequence length="144" mass="15759">MPAYDPNNILAKILRGEIPAIKVYEDQDTVAIMDIMPQADGHVLVIPRAPSRNLLDADPATFKALYETVQVIGRAVKDAFGAEGVLVQQFNEPAAGQTIFHLHVHVIPRRAGENLRAHTGKMADMALLARQAEMIKQALNSPQT</sequence>
<name>A0ACC5R271_9HYPH</name>
<proteinExistence type="predicted"/>
<reference evidence="1" key="1">
    <citation type="submission" date="2021-01" db="EMBL/GenBank/DDBJ databases">
        <authorList>
            <person name="Sun Q."/>
        </authorList>
    </citation>
    <scope>NUCLEOTIDE SEQUENCE</scope>
    <source>
        <strain evidence="1">YIM B02566</strain>
    </source>
</reference>
<comment type="caution">
    <text evidence="1">The sequence shown here is derived from an EMBL/GenBank/DDBJ whole genome shotgun (WGS) entry which is preliminary data.</text>
</comment>
<organism evidence="1 2">
    <name type="scientific">Taklimakanibacter albus</name>
    <dbReference type="NCBI Taxonomy" id="2800327"/>
    <lineage>
        <taxon>Bacteria</taxon>
        <taxon>Pseudomonadati</taxon>
        <taxon>Pseudomonadota</taxon>
        <taxon>Alphaproteobacteria</taxon>
        <taxon>Hyphomicrobiales</taxon>
        <taxon>Aestuariivirgaceae</taxon>
        <taxon>Taklimakanibacter</taxon>
    </lineage>
</organism>
<evidence type="ECO:0000313" key="1">
    <source>
        <dbReference type="EMBL" id="MBK1866729.1"/>
    </source>
</evidence>
<protein>
    <submittedName>
        <fullName evidence="1">HIT family protein</fullName>
    </submittedName>
</protein>
<dbReference type="Proteomes" id="UP000616151">
    <property type="component" value="Unassembled WGS sequence"/>
</dbReference>
<keyword evidence="2" id="KW-1185">Reference proteome</keyword>
<evidence type="ECO:0000313" key="2">
    <source>
        <dbReference type="Proteomes" id="UP000616151"/>
    </source>
</evidence>
<accession>A0ACC5R271</accession>
<dbReference type="EMBL" id="JAENHL010000006">
    <property type="protein sequence ID" value="MBK1866729.1"/>
    <property type="molecule type" value="Genomic_DNA"/>
</dbReference>
<gene>
    <name evidence="1" type="ORF">JHL16_10220</name>
</gene>